<dbReference type="PANTHER" id="PTHR43615:SF1">
    <property type="entry name" value="PPDK_N DOMAIN-CONTAINING PROTEIN"/>
    <property type="match status" value="1"/>
</dbReference>
<dbReference type="InterPro" id="IPR036637">
    <property type="entry name" value="Phosphohistidine_dom_sf"/>
</dbReference>
<reference evidence="11 12" key="1">
    <citation type="submission" date="2019-01" db="EMBL/GenBank/DDBJ databases">
        <title>Genome sequence of Bacillus glycinifermentans SRCM103574.</title>
        <authorList>
            <person name="Kong H.-J."/>
            <person name="Jeong S.-Y."/>
            <person name="Jeong D.-Y."/>
        </authorList>
    </citation>
    <scope>NUCLEOTIDE SEQUENCE [LARGE SCALE GENOMIC DNA]</scope>
    <source>
        <strain evidence="11 12">SRCM103574</strain>
    </source>
</reference>
<dbReference type="NCBIfam" id="NF004878">
    <property type="entry name" value="PRK06241.1-3"/>
    <property type="match status" value="1"/>
</dbReference>
<dbReference type="RefSeq" id="WP_046132012.1">
    <property type="nucleotide sequence ID" value="NZ_CP035232.1"/>
</dbReference>
<evidence type="ECO:0000259" key="10">
    <source>
        <dbReference type="Pfam" id="PF01326"/>
    </source>
</evidence>
<dbReference type="Gene3D" id="3.30.470.20">
    <property type="entry name" value="ATP-grasp fold, B domain"/>
    <property type="match status" value="1"/>
</dbReference>
<dbReference type="SUPFAM" id="SSF56059">
    <property type="entry name" value="Glutathione synthetase ATP-binding domain-like"/>
    <property type="match status" value="1"/>
</dbReference>
<evidence type="ECO:0000256" key="6">
    <source>
        <dbReference type="ARBA" id="ARBA00074400"/>
    </source>
</evidence>
<dbReference type="GO" id="GO:0016301">
    <property type="term" value="F:kinase activity"/>
    <property type="evidence" value="ECO:0007669"/>
    <property type="project" value="InterPro"/>
</dbReference>
<dbReference type="GeneID" id="82851798"/>
<evidence type="ECO:0000313" key="11">
    <source>
        <dbReference type="EMBL" id="QAT64125.1"/>
    </source>
</evidence>
<evidence type="ECO:0000256" key="4">
    <source>
        <dbReference type="ARBA" id="ARBA00061332"/>
    </source>
</evidence>
<keyword evidence="2" id="KW-0067">ATP-binding</keyword>
<dbReference type="PANTHER" id="PTHR43615">
    <property type="entry name" value="PHOSPHOENOLPYRUVATE SYNTHASE-RELATED"/>
    <property type="match status" value="1"/>
</dbReference>
<dbReference type="FunFam" id="3.30.1490.20:FF:000010">
    <property type="entry name" value="Phosphoenolpyruvate synthase"/>
    <property type="match status" value="1"/>
</dbReference>
<evidence type="ECO:0000313" key="12">
    <source>
        <dbReference type="Proteomes" id="UP000288675"/>
    </source>
</evidence>
<feature type="domain" description="Pyruvate phosphate dikinase AMP/ATP-binding" evidence="10">
    <location>
        <begin position="17"/>
        <end position="315"/>
    </location>
</feature>
<evidence type="ECO:0000256" key="5">
    <source>
        <dbReference type="ARBA" id="ARBA00066332"/>
    </source>
</evidence>
<dbReference type="InterPro" id="IPR051549">
    <property type="entry name" value="PEP_Utilizing_Enz"/>
</dbReference>
<dbReference type="InterPro" id="IPR008279">
    <property type="entry name" value="PEP-util_enz_mobile_dom"/>
</dbReference>
<feature type="coiled-coil region" evidence="8">
    <location>
        <begin position="441"/>
        <end position="468"/>
    </location>
</feature>
<sequence>MKTYVLGFHEIDKGDLPLVGGKGLNLGELSKIEGVRVPAGFCVTTDAYQSMVGQNEKMSELLDRLCQVKLKDKEQIAKLSQEIRDEIENVKIDREIEEAIRLCHSNLGENEAYAVRSSATAEDLPNASFAGQQDSYLNIIGIEAILQHVTRCWASLFTERAVTYRIQHRFDHRKVQLSVVIQQMVFPEASGILFTADPATSNRNVLSIDASFGLGEALVSGLVTADNYKVRGGRIADKTVSAKKTGVYALKGGGTEERGIEDERQNVQALADEQIVQLESIGRMIETHFDSPQDIEWCLADDLFYVVQSRPITTLFPIPEKSDGRLRVYVSVGHQQMMTEPINPLGISLFSMLSEYELSHAGGRLFIDLSHDLASAAGRKIVLAALGKNDPLMHNALTNVIKRKELVKSLPKGKRMFKFGAEGFSWSLPADMVKVYRKNDIGIAKRLISKAEASIKTAERNLQHVSGDELFEALLEDQKELKNVLHDKESMAVIMVGIFAAYWINKKMEKWLGEKSAADALSQSVPNNITSEMGLALLDVADAVRQYPEVLDYLKHPNDDAFFEDLEKLEGGADASAAFREFLDQYGMRCTGEIDITKTRWSERPSALIPLIESNIKHFEPGARTAKFEQGKLKADQKEKDLLSRLEKLKGGRQKAKKTKKMISVLRNYIGYREYPKYALIKRFFIYKKALLKEAAVLEKKKLIKAKEDVYYLSFDEFRNAVRTGSLDYRIIEERKAAYQHYEKLTPPRLMTSEGEVIFGEYNSGHLPEGALAGIPVSAGVIEGRARVVLKMEEADIEEGDILVTAFTDPSWTPLFVSVKGLVTEVGGLMTHGAVIAREYGLPAVVGVEHGTKEIKDGQRIRINGSEGYVKILE</sequence>
<comment type="catalytic activity">
    <reaction evidence="3">
        <text>rifampicin + ATP + H2O = 21-phosphorifampicin + AMP + phosphate + 2 H(+)</text>
        <dbReference type="Rhea" id="RHEA:56304"/>
        <dbReference type="ChEBI" id="CHEBI:15377"/>
        <dbReference type="ChEBI" id="CHEBI:15378"/>
        <dbReference type="ChEBI" id="CHEBI:30616"/>
        <dbReference type="ChEBI" id="CHEBI:43474"/>
        <dbReference type="ChEBI" id="CHEBI:71365"/>
        <dbReference type="ChEBI" id="CHEBI:140195"/>
        <dbReference type="ChEBI" id="CHEBI:456215"/>
        <dbReference type="EC" id="2.7.9.6"/>
    </reaction>
    <physiologicalReaction direction="left-to-right" evidence="3">
        <dbReference type="Rhea" id="RHEA:56305"/>
    </physiologicalReaction>
</comment>
<dbReference type="Proteomes" id="UP000288675">
    <property type="component" value="Chromosome"/>
</dbReference>
<dbReference type="Gene3D" id="3.30.1490.20">
    <property type="entry name" value="ATP-grasp fold, A domain"/>
    <property type="match status" value="1"/>
</dbReference>
<evidence type="ECO:0000256" key="3">
    <source>
        <dbReference type="ARBA" id="ARBA00051922"/>
    </source>
</evidence>
<dbReference type="NCBIfam" id="NF041857">
    <property type="entry name" value="RIF_Ptrans_rph"/>
    <property type="match status" value="1"/>
</dbReference>
<dbReference type="EMBL" id="CP035232">
    <property type="protein sequence ID" value="QAT64125.1"/>
    <property type="molecule type" value="Genomic_DNA"/>
</dbReference>
<dbReference type="NCBIfam" id="NF004879">
    <property type="entry name" value="PRK06241.1-4"/>
    <property type="match status" value="1"/>
</dbReference>
<dbReference type="EC" id="2.7.9.6" evidence="5"/>
<dbReference type="Gene3D" id="3.50.30.10">
    <property type="entry name" value="Phosphohistidine domain"/>
    <property type="match status" value="1"/>
</dbReference>
<dbReference type="AlphaFoldDB" id="A0AAJ4D172"/>
<gene>
    <name evidence="11" type="primary">ppsA</name>
    <name evidence="11" type="ORF">EQZ20_03790</name>
</gene>
<accession>A0AAJ4D172</accession>
<evidence type="ECO:0000259" key="9">
    <source>
        <dbReference type="Pfam" id="PF00391"/>
    </source>
</evidence>
<keyword evidence="1" id="KW-0547">Nucleotide-binding</keyword>
<evidence type="ECO:0000256" key="7">
    <source>
        <dbReference type="ARBA" id="ARBA00076136"/>
    </source>
</evidence>
<protein>
    <recommendedName>
        <fullName evidence="6">Rifampicin phosphotransferase</fullName>
        <ecNumber evidence="5">2.7.9.6</ecNumber>
    </recommendedName>
    <alternativeName>
        <fullName evidence="7">Rifampin phosphotransferase</fullName>
    </alternativeName>
</protein>
<feature type="domain" description="PEP-utilising enzyme mobile" evidence="9">
    <location>
        <begin position="797"/>
        <end position="868"/>
    </location>
</feature>
<keyword evidence="8" id="KW-0175">Coiled coil</keyword>
<dbReference type="SUPFAM" id="SSF52009">
    <property type="entry name" value="Phosphohistidine domain"/>
    <property type="match status" value="1"/>
</dbReference>
<organism evidence="11 12">
    <name type="scientific">Bacillus glycinifermentans</name>
    <dbReference type="NCBI Taxonomy" id="1664069"/>
    <lineage>
        <taxon>Bacteria</taxon>
        <taxon>Bacillati</taxon>
        <taxon>Bacillota</taxon>
        <taxon>Bacilli</taxon>
        <taxon>Bacillales</taxon>
        <taxon>Bacillaceae</taxon>
        <taxon>Bacillus</taxon>
    </lineage>
</organism>
<dbReference type="InterPro" id="IPR002192">
    <property type="entry name" value="PPDK_AMP/ATP-bd"/>
</dbReference>
<evidence type="ECO:0000256" key="1">
    <source>
        <dbReference type="ARBA" id="ARBA00022741"/>
    </source>
</evidence>
<dbReference type="NCBIfam" id="NF004877">
    <property type="entry name" value="PRK06241.1-2"/>
    <property type="match status" value="1"/>
</dbReference>
<evidence type="ECO:0000256" key="2">
    <source>
        <dbReference type="ARBA" id="ARBA00022840"/>
    </source>
</evidence>
<dbReference type="KEGG" id="bgy:BGLY_0668"/>
<evidence type="ECO:0000256" key="8">
    <source>
        <dbReference type="SAM" id="Coils"/>
    </source>
</evidence>
<dbReference type="Pfam" id="PF01326">
    <property type="entry name" value="PPDK_N"/>
    <property type="match status" value="1"/>
</dbReference>
<dbReference type="FunFam" id="3.50.30.10:FF:000007">
    <property type="entry name" value="Phosphoenolpyruvate synthase"/>
    <property type="match status" value="1"/>
</dbReference>
<dbReference type="InterPro" id="IPR013815">
    <property type="entry name" value="ATP_grasp_subdomain_1"/>
</dbReference>
<name>A0AAJ4D172_9BACI</name>
<keyword evidence="11" id="KW-0808">Transferase</keyword>
<dbReference type="Pfam" id="PF00391">
    <property type="entry name" value="PEP-utilizers"/>
    <property type="match status" value="1"/>
</dbReference>
<proteinExistence type="inferred from homology"/>
<dbReference type="GO" id="GO:0005524">
    <property type="term" value="F:ATP binding"/>
    <property type="evidence" value="ECO:0007669"/>
    <property type="project" value="UniProtKB-KW"/>
</dbReference>
<comment type="similarity">
    <text evidence="4">Belongs to the rifampicin phosphotransferase family.</text>
</comment>